<keyword evidence="1" id="KW-0812">Transmembrane</keyword>
<evidence type="ECO:0000313" key="2">
    <source>
        <dbReference type="EMBL" id="QHT98739.1"/>
    </source>
</evidence>
<keyword evidence="1" id="KW-0472">Membrane</keyword>
<name>A0A6C0J1J0_9ZZZZ</name>
<feature type="transmembrane region" description="Helical" evidence="1">
    <location>
        <begin position="6"/>
        <end position="24"/>
    </location>
</feature>
<accession>A0A6C0J1J0</accession>
<evidence type="ECO:0000256" key="1">
    <source>
        <dbReference type="SAM" id="Phobius"/>
    </source>
</evidence>
<dbReference type="EMBL" id="MN740295">
    <property type="protein sequence ID" value="QHT98739.1"/>
    <property type="molecule type" value="Genomic_DNA"/>
</dbReference>
<keyword evidence="1" id="KW-1133">Transmembrane helix</keyword>
<sequence>MSISTIILASIFTTLLILGLVYLLKPKEKNNKVSENTISQASAPRIDKEEKKFIGVVPHFG</sequence>
<reference evidence="2" key="1">
    <citation type="journal article" date="2020" name="Nature">
        <title>Giant virus diversity and host interactions through global metagenomics.</title>
        <authorList>
            <person name="Schulz F."/>
            <person name="Roux S."/>
            <person name="Paez-Espino D."/>
            <person name="Jungbluth S."/>
            <person name="Walsh D.A."/>
            <person name="Denef V.J."/>
            <person name="McMahon K.D."/>
            <person name="Konstantinidis K.T."/>
            <person name="Eloe-Fadrosh E.A."/>
            <person name="Kyrpides N.C."/>
            <person name="Woyke T."/>
        </authorList>
    </citation>
    <scope>NUCLEOTIDE SEQUENCE</scope>
    <source>
        <strain evidence="2">GVMAG-M-3300025676-16</strain>
    </source>
</reference>
<proteinExistence type="predicted"/>
<organism evidence="2">
    <name type="scientific">viral metagenome</name>
    <dbReference type="NCBI Taxonomy" id="1070528"/>
    <lineage>
        <taxon>unclassified sequences</taxon>
        <taxon>metagenomes</taxon>
        <taxon>organismal metagenomes</taxon>
    </lineage>
</organism>
<protein>
    <submittedName>
        <fullName evidence="2">Uncharacterized protein</fullName>
    </submittedName>
</protein>
<dbReference type="AlphaFoldDB" id="A0A6C0J1J0"/>